<proteinExistence type="predicted"/>
<gene>
    <name evidence="1" type="ORF">FFUJ_06733</name>
</gene>
<evidence type="ECO:0000313" key="1">
    <source>
        <dbReference type="EMBL" id="CCT67982.1"/>
    </source>
</evidence>
<dbReference type="VEuPathDB" id="FungiDB:FFUJ_06733"/>
<reference evidence="2" key="1">
    <citation type="journal article" date="2013" name="PLoS Pathog.">
        <title>Deciphering the cryptic genome: genome-wide analyses of the rice pathogen Fusarium fujikuroi reveal complex regulation of secondary metabolism and novel metabolites.</title>
        <authorList>
            <person name="Wiemann P."/>
            <person name="Sieber C.M."/>
            <person name="von Bargen K.W."/>
            <person name="Studt L."/>
            <person name="Niehaus E.M."/>
            <person name="Espino J.J."/>
            <person name="Huss K."/>
            <person name="Michielse C.B."/>
            <person name="Albermann S."/>
            <person name="Wagner D."/>
            <person name="Bergner S.V."/>
            <person name="Connolly L.R."/>
            <person name="Fischer A."/>
            <person name="Reuter G."/>
            <person name="Kleigrewe K."/>
            <person name="Bald T."/>
            <person name="Wingfield B.D."/>
            <person name="Ophir R."/>
            <person name="Freeman S."/>
            <person name="Hippler M."/>
            <person name="Smith K.M."/>
            <person name="Brown D.W."/>
            <person name="Proctor R.H."/>
            <person name="Munsterkotter M."/>
            <person name="Freitag M."/>
            <person name="Humpf H.U."/>
            <person name="Guldener U."/>
            <person name="Tudzynski B."/>
        </authorList>
    </citation>
    <scope>NUCLEOTIDE SEQUENCE [LARGE SCALE GENOMIC DNA]</scope>
    <source>
        <strain evidence="2">CBS 195.34 / IMI 58289 / NRRL A-6831</strain>
    </source>
</reference>
<evidence type="ECO:0000313" key="2">
    <source>
        <dbReference type="Proteomes" id="UP000016800"/>
    </source>
</evidence>
<organism evidence="1 2">
    <name type="scientific">Gibberella fujikuroi (strain CBS 195.34 / IMI 58289 / NRRL A-6831)</name>
    <name type="common">Bakanae and foot rot disease fungus</name>
    <name type="synonym">Fusarium fujikuroi</name>
    <dbReference type="NCBI Taxonomy" id="1279085"/>
    <lineage>
        <taxon>Eukaryota</taxon>
        <taxon>Fungi</taxon>
        <taxon>Dikarya</taxon>
        <taxon>Ascomycota</taxon>
        <taxon>Pezizomycotina</taxon>
        <taxon>Sordariomycetes</taxon>
        <taxon>Hypocreomycetidae</taxon>
        <taxon>Hypocreales</taxon>
        <taxon>Nectriaceae</taxon>
        <taxon>Fusarium</taxon>
        <taxon>Fusarium fujikuroi species complex</taxon>
    </lineage>
</organism>
<name>S0E2W5_GIBF5</name>
<dbReference type="GeneID" id="35400210"/>
<dbReference type="Proteomes" id="UP000016800">
    <property type="component" value="Chromosome V"/>
</dbReference>
<dbReference type="EMBL" id="HF679027">
    <property type="protein sequence ID" value="CCT67982.1"/>
    <property type="molecule type" value="Genomic_DNA"/>
</dbReference>
<keyword evidence="2" id="KW-1185">Reference proteome</keyword>
<dbReference type="HOGENOM" id="CLU_2849854_0_0_1"/>
<accession>S0E2W5</accession>
<dbReference type="RefSeq" id="XP_023430062.1">
    <property type="nucleotide sequence ID" value="XM_023576905.1"/>
</dbReference>
<protein>
    <submittedName>
        <fullName evidence="1">Uncharacterized protein</fullName>
    </submittedName>
</protein>
<dbReference type="AlphaFoldDB" id="S0E2W5"/>
<sequence>MKNSSHMEKQGEKQKAGMCAIYRFTGAAFIADTDTLSALTNMHPELDVGKPDFSPEAKLAWALIA</sequence>